<dbReference type="Pfam" id="PF12438">
    <property type="entry name" value="DUF3679"/>
    <property type="match status" value="1"/>
</dbReference>
<dbReference type="EMBL" id="MAOI01000066">
    <property type="protein sequence ID" value="OJD80619.1"/>
    <property type="molecule type" value="Genomic_DNA"/>
</dbReference>
<organism evidence="1 2">
    <name type="scientific">Bacillus paramycoides</name>
    <dbReference type="NCBI Taxonomy" id="2026194"/>
    <lineage>
        <taxon>Bacteria</taxon>
        <taxon>Bacillati</taxon>
        <taxon>Bacillota</taxon>
        <taxon>Bacilli</taxon>
        <taxon>Bacillales</taxon>
        <taxon>Bacillaceae</taxon>
        <taxon>Bacillus</taxon>
        <taxon>Bacillus cereus group</taxon>
    </lineage>
</organism>
<protein>
    <submittedName>
        <fullName evidence="1">Transcriptional regulator</fullName>
    </submittedName>
</protein>
<dbReference type="RefSeq" id="WP_071718589.1">
    <property type="nucleotide sequence ID" value="NZ_CBCSHB010000002.1"/>
</dbReference>
<comment type="caution">
    <text evidence="1">The sequence shown here is derived from an EMBL/GenBank/DDBJ whole genome shotgun (WGS) entry which is preliminary data.</text>
</comment>
<sequence>MERNRSFLSRFALLCICGTVVCLLMMIAGVGLANQGLKSMKGYRQLSYEQIAQMTGTEGTGAESEILGNVFSAAEKQKQLENLRSFNVVEGIGMAIASAAYDITKFGTDIVVGKIKGIFSEG</sequence>
<dbReference type="InterPro" id="IPR020534">
    <property type="entry name" value="Uncharacterised_YqxA"/>
</dbReference>
<evidence type="ECO:0000313" key="2">
    <source>
        <dbReference type="Proteomes" id="UP000182788"/>
    </source>
</evidence>
<dbReference type="GeneID" id="87591951"/>
<accession>A0A1J9VG62</accession>
<dbReference type="Proteomes" id="UP000182788">
    <property type="component" value="Unassembled WGS sequence"/>
</dbReference>
<name>A0A1J9VG62_9BACI</name>
<gene>
    <name evidence="1" type="ORF">BAU28_10835</name>
</gene>
<dbReference type="AlphaFoldDB" id="A0A1J9VG62"/>
<reference evidence="1 2" key="1">
    <citation type="submission" date="2016-06" db="EMBL/GenBank/DDBJ databases">
        <title>First insights into the genetic diversity and population structure of in the Bacillus cereus group bacteria from diverse marine environments.</title>
        <authorList>
            <person name="Liu Y."/>
            <person name="Lai Q."/>
            <person name="Shao Z."/>
        </authorList>
    </citation>
    <scope>NUCLEOTIDE SEQUENCE [LARGE SCALE GENOMIC DNA]</scope>
    <source>
        <strain evidence="1 2">NH24A2</strain>
    </source>
</reference>
<evidence type="ECO:0000313" key="1">
    <source>
        <dbReference type="EMBL" id="OJD80619.1"/>
    </source>
</evidence>
<proteinExistence type="predicted"/>